<evidence type="ECO:0000313" key="3">
    <source>
        <dbReference type="EMBL" id="KLO38424.1"/>
    </source>
</evidence>
<proteinExistence type="inferred from homology"/>
<organism evidence="3 4">
    <name type="scientific">Mycobacterium haemophilum</name>
    <dbReference type="NCBI Taxonomy" id="29311"/>
    <lineage>
        <taxon>Bacteria</taxon>
        <taxon>Bacillati</taxon>
        <taxon>Actinomycetota</taxon>
        <taxon>Actinomycetes</taxon>
        <taxon>Mycobacteriales</taxon>
        <taxon>Mycobacteriaceae</taxon>
        <taxon>Mycobacterium</taxon>
    </lineage>
</organism>
<dbReference type="OrthoDB" id="4752359at2"/>
<keyword evidence="4" id="KW-1185">Reference proteome</keyword>
<evidence type="ECO:0000313" key="4">
    <source>
        <dbReference type="Proteomes" id="UP000036334"/>
    </source>
</evidence>
<comment type="similarity">
    <text evidence="1">Belongs to the mycobacterial PPE family.</text>
</comment>
<gene>
    <name evidence="3" type="ORF">ABH38_03145</name>
</gene>
<dbReference type="EMBL" id="LDPR01000002">
    <property type="protein sequence ID" value="KLO38424.1"/>
    <property type="molecule type" value="Genomic_DNA"/>
</dbReference>
<dbReference type="Pfam" id="PF00823">
    <property type="entry name" value="PPE"/>
    <property type="match status" value="1"/>
</dbReference>
<dbReference type="PATRIC" id="fig|29311.18.peg.708"/>
<evidence type="ECO:0000259" key="2">
    <source>
        <dbReference type="Pfam" id="PF00823"/>
    </source>
</evidence>
<accession>A0A0I9VHK5</accession>
<dbReference type="SUPFAM" id="SSF140459">
    <property type="entry name" value="PE/PPE dimer-like"/>
    <property type="match status" value="1"/>
</dbReference>
<comment type="caution">
    <text evidence="3">The sequence shown here is derived from an EMBL/GenBank/DDBJ whole genome shotgun (WGS) entry which is preliminary data.</text>
</comment>
<dbReference type="GO" id="GO:0052572">
    <property type="term" value="P:response to host immune response"/>
    <property type="evidence" value="ECO:0007669"/>
    <property type="project" value="TreeGrafter"/>
</dbReference>
<name>A0A0I9VHK5_9MYCO</name>
<dbReference type="InterPro" id="IPR038332">
    <property type="entry name" value="PPE_sf"/>
</dbReference>
<reference evidence="3 4" key="1">
    <citation type="submission" date="2015-05" db="EMBL/GenBank/DDBJ databases">
        <title>Genome sequence of Mycobacterium haemophilum.</title>
        <authorList>
            <person name="Greninger A.L."/>
            <person name="Cunningham G."/>
            <person name="Miller S."/>
        </authorList>
    </citation>
    <scope>NUCLEOTIDE SEQUENCE [LARGE SCALE GENOMIC DNA]</scope>
    <source>
        <strain evidence="4">UC1</strain>
    </source>
</reference>
<dbReference type="InterPro" id="IPR000030">
    <property type="entry name" value="PPE_dom"/>
</dbReference>
<dbReference type="STRING" id="1202450.B586_05115"/>
<dbReference type="Proteomes" id="UP000036334">
    <property type="component" value="Unassembled WGS sequence"/>
</dbReference>
<dbReference type="PANTHER" id="PTHR46766">
    <property type="entry name" value="GLUTAMINE-RICH PROTEIN 2"/>
    <property type="match status" value="1"/>
</dbReference>
<feature type="domain" description="PPE" evidence="2">
    <location>
        <begin position="2"/>
        <end position="164"/>
    </location>
</feature>
<protein>
    <recommendedName>
        <fullName evidence="2">PPE domain-containing protein</fullName>
    </recommendedName>
</protein>
<dbReference type="Gene3D" id="1.20.1260.20">
    <property type="entry name" value="PPE superfamily"/>
    <property type="match status" value="1"/>
</dbReference>
<dbReference type="PANTHER" id="PTHR46766:SF1">
    <property type="entry name" value="GLUTAMINE-RICH PROTEIN 2"/>
    <property type="match status" value="1"/>
</dbReference>
<dbReference type="AlphaFoldDB" id="A0A0I9VHK5"/>
<sequence>MHFEADPPEVNSGRMYAGPGAESLEAAASAWSSLRKEMMALERSFNRVLLGLMDSWSGPAVTQAVDAAKPFARWLTDLSEQLSGIFWQIHAIVVAYDRARDEVVPPDEIADNRAERRMLIKRNAFGRYNAQIANLDQEYEDFWEADGYAMRAYRLRVLDALSRLTPWQPPPPIVNDTRLVQPVLPSSSLSSEPLRPT</sequence>
<dbReference type="RefSeq" id="WP_047315156.1">
    <property type="nucleotide sequence ID" value="NZ_LDPQ01000011.1"/>
</dbReference>
<evidence type="ECO:0000256" key="1">
    <source>
        <dbReference type="ARBA" id="ARBA00010652"/>
    </source>
</evidence>